<dbReference type="RefSeq" id="WP_311669121.1">
    <property type="nucleotide sequence ID" value="NZ_JAVREO010000014.1"/>
</dbReference>
<sequence>MGRRRSGQQAHLVLGARTARRRAAVAGVLADYEEFVSARELHALAVARGVRVGLTTVYRALRELEEGGLADVVMDESGERLYRPRPADGHQHYLICRSCGTSRPVDSAALEEWVEHVAGSSEFAALEHQVQLTGICAPCQPEAAPAESGAGSPALGGGQPSAAHG</sequence>
<keyword evidence="6" id="KW-0479">Metal-binding</keyword>
<evidence type="ECO:0000256" key="11">
    <source>
        <dbReference type="SAM" id="MobiDB-lite"/>
    </source>
</evidence>
<dbReference type="CDD" id="cd07153">
    <property type="entry name" value="Fur_like"/>
    <property type="match status" value="1"/>
</dbReference>
<dbReference type="Gene3D" id="1.10.10.10">
    <property type="entry name" value="Winged helix-like DNA-binding domain superfamily/Winged helix DNA-binding domain"/>
    <property type="match status" value="1"/>
</dbReference>
<evidence type="ECO:0000256" key="7">
    <source>
        <dbReference type="ARBA" id="ARBA00022833"/>
    </source>
</evidence>
<accession>A0ABU2JVY7</accession>
<comment type="subcellular location">
    <subcellularLocation>
        <location evidence="1">Cytoplasm</location>
    </subcellularLocation>
</comment>
<dbReference type="InterPro" id="IPR002481">
    <property type="entry name" value="FUR"/>
</dbReference>
<dbReference type="Proteomes" id="UP001183410">
    <property type="component" value="Unassembled WGS sequence"/>
</dbReference>
<keyword evidence="8" id="KW-0805">Transcription regulation</keyword>
<evidence type="ECO:0000256" key="1">
    <source>
        <dbReference type="ARBA" id="ARBA00004496"/>
    </source>
</evidence>
<evidence type="ECO:0000256" key="9">
    <source>
        <dbReference type="ARBA" id="ARBA00023125"/>
    </source>
</evidence>
<keyword evidence="10" id="KW-0804">Transcription</keyword>
<protein>
    <submittedName>
        <fullName evidence="12">Transcriptional repressor</fullName>
    </submittedName>
</protein>
<keyword evidence="7" id="KW-0862">Zinc</keyword>
<dbReference type="Gene3D" id="3.30.1490.190">
    <property type="match status" value="1"/>
</dbReference>
<evidence type="ECO:0000256" key="8">
    <source>
        <dbReference type="ARBA" id="ARBA00023015"/>
    </source>
</evidence>
<evidence type="ECO:0000313" key="12">
    <source>
        <dbReference type="EMBL" id="MDT0269032.1"/>
    </source>
</evidence>
<proteinExistence type="inferred from homology"/>
<evidence type="ECO:0000313" key="13">
    <source>
        <dbReference type="Proteomes" id="UP001183410"/>
    </source>
</evidence>
<organism evidence="12 13">
    <name type="scientific">Streptomyces chisholmiae</name>
    <dbReference type="NCBI Taxonomy" id="3075540"/>
    <lineage>
        <taxon>Bacteria</taxon>
        <taxon>Bacillati</taxon>
        <taxon>Actinomycetota</taxon>
        <taxon>Actinomycetes</taxon>
        <taxon>Kitasatosporales</taxon>
        <taxon>Streptomycetaceae</taxon>
        <taxon>Streptomyces</taxon>
    </lineage>
</organism>
<dbReference type="InterPro" id="IPR036388">
    <property type="entry name" value="WH-like_DNA-bd_sf"/>
</dbReference>
<dbReference type="SUPFAM" id="SSF46785">
    <property type="entry name" value="Winged helix' DNA-binding domain"/>
    <property type="match status" value="1"/>
</dbReference>
<evidence type="ECO:0000256" key="4">
    <source>
        <dbReference type="ARBA" id="ARBA00022490"/>
    </source>
</evidence>
<dbReference type="InterPro" id="IPR036390">
    <property type="entry name" value="WH_DNA-bd_sf"/>
</dbReference>
<evidence type="ECO:0000256" key="2">
    <source>
        <dbReference type="ARBA" id="ARBA00007957"/>
    </source>
</evidence>
<evidence type="ECO:0000256" key="5">
    <source>
        <dbReference type="ARBA" id="ARBA00022491"/>
    </source>
</evidence>
<dbReference type="PANTHER" id="PTHR33202:SF2">
    <property type="entry name" value="FERRIC UPTAKE REGULATION PROTEIN"/>
    <property type="match status" value="1"/>
</dbReference>
<reference evidence="13" key="1">
    <citation type="submission" date="2023-07" db="EMBL/GenBank/DDBJ databases">
        <title>30 novel species of actinomycetes from the DSMZ collection.</title>
        <authorList>
            <person name="Nouioui I."/>
        </authorList>
    </citation>
    <scope>NUCLEOTIDE SEQUENCE [LARGE SCALE GENOMIC DNA]</scope>
    <source>
        <strain evidence="13">DSM 44915</strain>
    </source>
</reference>
<comment type="similarity">
    <text evidence="2">Belongs to the Fur family.</text>
</comment>
<dbReference type="Pfam" id="PF01475">
    <property type="entry name" value="FUR"/>
    <property type="match status" value="1"/>
</dbReference>
<dbReference type="EMBL" id="JAVREO010000014">
    <property type="protein sequence ID" value="MDT0269032.1"/>
    <property type="molecule type" value="Genomic_DNA"/>
</dbReference>
<keyword evidence="5" id="KW-0678">Repressor</keyword>
<feature type="compositionally biased region" description="Low complexity" evidence="11">
    <location>
        <begin position="142"/>
        <end position="153"/>
    </location>
</feature>
<name>A0ABU2JVY7_9ACTN</name>
<keyword evidence="4" id="KW-0963">Cytoplasm</keyword>
<gene>
    <name evidence="12" type="ORF">RM844_22355</name>
</gene>
<evidence type="ECO:0000256" key="6">
    <source>
        <dbReference type="ARBA" id="ARBA00022723"/>
    </source>
</evidence>
<comment type="caution">
    <text evidence="12">The sequence shown here is derived from an EMBL/GenBank/DDBJ whole genome shotgun (WGS) entry which is preliminary data.</text>
</comment>
<comment type="subunit">
    <text evidence="3">Homodimer.</text>
</comment>
<keyword evidence="13" id="KW-1185">Reference proteome</keyword>
<evidence type="ECO:0000256" key="3">
    <source>
        <dbReference type="ARBA" id="ARBA00011738"/>
    </source>
</evidence>
<feature type="region of interest" description="Disordered" evidence="11">
    <location>
        <begin position="142"/>
        <end position="165"/>
    </location>
</feature>
<dbReference type="InterPro" id="IPR043135">
    <property type="entry name" value="Fur_C"/>
</dbReference>
<dbReference type="PANTHER" id="PTHR33202">
    <property type="entry name" value="ZINC UPTAKE REGULATION PROTEIN"/>
    <property type="match status" value="1"/>
</dbReference>
<keyword evidence="9" id="KW-0238">DNA-binding</keyword>
<evidence type="ECO:0000256" key="10">
    <source>
        <dbReference type="ARBA" id="ARBA00023163"/>
    </source>
</evidence>